<dbReference type="KEGG" id="schy:GVO57_06945"/>
<accession>A0A7Z2S5Q7</accession>
<dbReference type="AlphaFoldDB" id="A0A7Z2S5Q7"/>
<protein>
    <submittedName>
        <fullName evidence="2">Cell division protein ZapA</fullName>
    </submittedName>
</protein>
<feature type="region of interest" description="Disordered" evidence="1">
    <location>
        <begin position="72"/>
        <end position="97"/>
    </location>
</feature>
<evidence type="ECO:0000313" key="2">
    <source>
        <dbReference type="EMBL" id="QHL90613.1"/>
    </source>
</evidence>
<dbReference type="Proteomes" id="UP000464468">
    <property type="component" value="Chromosome"/>
</dbReference>
<proteinExistence type="predicted"/>
<dbReference type="GO" id="GO:0051301">
    <property type="term" value="P:cell division"/>
    <property type="evidence" value="ECO:0007669"/>
    <property type="project" value="UniProtKB-KW"/>
</dbReference>
<dbReference type="Pfam" id="PF05164">
    <property type="entry name" value="ZapA"/>
    <property type="match status" value="1"/>
</dbReference>
<keyword evidence="3" id="KW-1185">Reference proteome</keyword>
<evidence type="ECO:0000256" key="1">
    <source>
        <dbReference type="SAM" id="MobiDB-lite"/>
    </source>
</evidence>
<feature type="compositionally biased region" description="Basic and acidic residues" evidence="1">
    <location>
        <begin position="72"/>
        <end position="83"/>
    </location>
</feature>
<dbReference type="Gene3D" id="3.30.160.880">
    <property type="entry name" value="Cell division protein ZapA protomer, N-terminal domain"/>
    <property type="match status" value="1"/>
</dbReference>
<organism evidence="2 3">
    <name type="scientific">Sphingomonas changnyeongensis</name>
    <dbReference type="NCBI Taxonomy" id="2698679"/>
    <lineage>
        <taxon>Bacteria</taxon>
        <taxon>Pseudomonadati</taxon>
        <taxon>Pseudomonadota</taxon>
        <taxon>Alphaproteobacteria</taxon>
        <taxon>Sphingomonadales</taxon>
        <taxon>Sphingomonadaceae</taxon>
        <taxon>Sphingomonas</taxon>
    </lineage>
</organism>
<reference evidence="2 3" key="1">
    <citation type="submission" date="2020-01" db="EMBL/GenBank/DDBJ databases">
        <title>Sphingomonas sp. C33 whole genome sequece.</title>
        <authorList>
            <person name="Park C."/>
        </authorList>
    </citation>
    <scope>NUCLEOTIDE SEQUENCE [LARGE SCALE GENOMIC DNA]</scope>
    <source>
        <strain evidence="2 3">C33</strain>
    </source>
</reference>
<dbReference type="SUPFAM" id="SSF102829">
    <property type="entry name" value="Cell division protein ZapA-like"/>
    <property type="match status" value="1"/>
</dbReference>
<dbReference type="InterPro" id="IPR007838">
    <property type="entry name" value="Cell_div_ZapA-like"/>
</dbReference>
<gene>
    <name evidence="2" type="primary">zapA</name>
    <name evidence="2" type="ORF">GVO57_06945</name>
</gene>
<sequence length="128" mass="13341">MADVTIEIGGRRYDVTCRDGEEDQLRRLARLVDDKAAQARAAVGGVTEVRQLLLASLLLADELVDLRAARDRTAGEGAGREGRALPPVATGAPAGSGPIADPAIAGAIEQLAARMERIADQIDGGERA</sequence>
<dbReference type="InterPro" id="IPR036192">
    <property type="entry name" value="Cell_div_ZapA-like_sf"/>
</dbReference>
<name>A0A7Z2S5Q7_9SPHN</name>
<keyword evidence="2" id="KW-0132">Cell division</keyword>
<keyword evidence="2" id="KW-0131">Cell cycle</keyword>
<dbReference type="EMBL" id="CP047895">
    <property type="protein sequence ID" value="QHL90613.1"/>
    <property type="molecule type" value="Genomic_DNA"/>
</dbReference>
<dbReference type="RefSeq" id="WP_160592540.1">
    <property type="nucleotide sequence ID" value="NZ_CP047895.1"/>
</dbReference>
<evidence type="ECO:0000313" key="3">
    <source>
        <dbReference type="Proteomes" id="UP000464468"/>
    </source>
</evidence>
<dbReference type="InterPro" id="IPR042233">
    <property type="entry name" value="Cell_div_ZapA_N"/>
</dbReference>